<dbReference type="EMBL" id="JAANER010000002">
    <property type="protein sequence ID" value="KAG9194293.1"/>
    <property type="molecule type" value="Genomic_DNA"/>
</dbReference>
<gene>
    <name evidence="2" type="ORF">G6011_04328</name>
</gene>
<organism evidence="2 3">
    <name type="scientific">Alternaria panax</name>
    <dbReference type="NCBI Taxonomy" id="48097"/>
    <lineage>
        <taxon>Eukaryota</taxon>
        <taxon>Fungi</taxon>
        <taxon>Dikarya</taxon>
        <taxon>Ascomycota</taxon>
        <taxon>Pezizomycotina</taxon>
        <taxon>Dothideomycetes</taxon>
        <taxon>Pleosporomycetidae</taxon>
        <taxon>Pleosporales</taxon>
        <taxon>Pleosporineae</taxon>
        <taxon>Pleosporaceae</taxon>
        <taxon>Alternaria</taxon>
        <taxon>Alternaria sect. Panax</taxon>
    </lineage>
</organism>
<proteinExistence type="predicted"/>
<feature type="region of interest" description="Disordered" evidence="1">
    <location>
        <begin position="1"/>
        <end position="138"/>
    </location>
</feature>
<dbReference type="Proteomes" id="UP001199106">
    <property type="component" value="Unassembled WGS sequence"/>
</dbReference>
<accession>A0AAD4IH11</accession>
<name>A0AAD4IH11_9PLEO</name>
<evidence type="ECO:0000313" key="3">
    <source>
        <dbReference type="Proteomes" id="UP001199106"/>
    </source>
</evidence>
<protein>
    <submittedName>
        <fullName evidence="2">Uncharacterized protein</fullName>
    </submittedName>
</protein>
<feature type="compositionally biased region" description="Polar residues" evidence="1">
    <location>
        <begin position="50"/>
        <end position="75"/>
    </location>
</feature>
<comment type="caution">
    <text evidence="2">The sequence shown here is derived from an EMBL/GenBank/DDBJ whole genome shotgun (WGS) entry which is preliminary data.</text>
</comment>
<dbReference type="AlphaFoldDB" id="A0AAD4IH11"/>
<feature type="compositionally biased region" description="Basic and acidic residues" evidence="1">
    <location>
        <begin position="94"/>
        <end position="109"/>
    </location>
</feature>
<keyword evidence="3" id="KW-1185">Reference proteome</keyword>
<evidence type="ECO:0000256" key="1">
    <source>
        <dbReference type="SAM" id="MobiDB-lite"/>
    </source>
</evidence>
<evidence type="ECO:0000313" key="2">
    <source>
        <dbReference type="EMBL" id="KAG9194293.1"/>
    </source>
</evidence>
<sequence>MSQGQYTFGTGHLDSEGSRDSPFSDISARGSNINCNSDSNCREPPMFRNYHSTPTNYSSFSSMSPDTMIPNTSDEFQPATPAHNSQFSSSPRPFDGRQSDQKPYQAEHKHFPRISIPSDYNKLESGTPAPTTSSPHPEHLENFKRALATHASSRISAALPQVHLGHLLQPTYLPPGPPPCGPPYTPSSFVQTRIPKSAAATAYVDEVIWRPSTGVYGVPTTEAQKGFYVRKICLSLVNLYDLWDDPKDLLTAAVKFADTGIWSDQKDIETTAHLVVSAAVRIHNYGVSGVPFRRSPEFESLNAEDMDFTFPQRIHYLERLFYHSKVAADNVMSGRDVVRYAALPLTSLRRIPLFEDE</sequence>
<reference evidence="2" key="1">
    <citation type="submission" date="2021-07" db="EMBL/GenBank/DDBJ databases">
        <title>Genome Resource of American Ginseng Black Spot Pathogen Alternaria panax.</title>
        <authorList>
            <person name="Qiu C."/>
            <person name="Wang W."/>
            <person name="Liu Z."/>
        </authorList>
    </citation>
    <scope>NUCLEOTIDE SEQUENCE</scope>
    <source>
        <strain evidence="2">BNCC115425</strain>
    </source>
</reference>
<feature type="compositionally biased region" description="Polar residues" evidence="1">
    <location>
        <begin position="29"/>
        <end position="39"/>
    </location>
</feature>
<feature type="compositionally biased region" description="Polar residues" evidence="1">
    <location>
        <begin position="82"/>
        <end position="91"/>
    </location>
</feature>